<organism evidence="2 3">
    <name type="scientific">Streptosporangium algeriense</name>
    <dbReference type="NCBI Taxonomy" id="1682748"/>
    <lineage>
        <taxon>Bacteria</taxon>
        <taxon>Bacillati</taxon>
        <taxon>Actinomycetota</taxon>
        <taxon>Actinomycetes</taxon>
        <taxon>Streptosporangiales</taxon>
        <taxon>Streptosporangiaceae</taxon>
        <taxon>Streptosporangium</taxon>
    </lineage>
</organism>
<evidence type="ECO:0000256" key="1">
    <source>
        <dbReference type="SAM" id="Phobius"/>
    </source>
</evidence>
<keyword evidence="1" id="KW-0812">Transmembrane</keyword>
<comment type="caution">
    <text evidence="2">The sequence shown here is derived from an EMBL/GenBank/DDBJ whole genome shotgun (WGS) entry which is preliminary data.</text>
</comment>
<evidence type="ECO:0000313" key="2">
    <source>
        <dbReference type="EMBL" id="MFD0887871.1"/>
    </source>
</evidence>
<gene>
    <name evidence="2" type="ORF">ACFQ08_25300</name>
</gene>
<evidence type="ECO:0000313" key="3">
    <source>
        <dbReference type="Proteomes" id="UP001597024"/>
    </source>
</evidence>
<accession>A0ABW3DYG6</accession>
<feature type="transmembrane region" description="Helical" evidence="1">
    <location>
        <begin position="21"/>
        <end position="44"/>
    </location>
</feature>
<keyword evidence="1" id="KW-1133">Transmembrane helix</keyword>
<name>A0ABW3DYG6_9ACTN</name>
<proteinExistence type="predicted"/>
<feature type="non-terminal residue" evidence="2">
    <location>
        <position position="174"/>
    </location>
</feature>
<keyword evidence="1" id="KW-0472">Membrane</keyword>
<dbReference type="EMBL" id="JBHTHX010001095">
    <property type="protein sequence ID" value="MFD0887871.1"/>
    <property type="molecule type" value="Genomic_DNA"/>
</dbReference>
<reference evidence="3" key="1">
    <citation type="journal article" date="2019" name="Int. J. Syst. Evol. Microbiol.">
        <title>The Global Catalogue of Microorganisms (GCM) 10K type strain sequencing project: providing services to taxonomists for standard genome sequencing and annotation.</title>
        <authorList>
            <consortium name="The Broad Institute Genomics Platform"/>
            <consortium name="The Broad Institute Genome Sequencing Center for Infectious Disease"/>
            <person name="Wu L."/>
            <person name="Ma J."/>
        </authorList>
    </citation>
    <scope>NUCLEOTIDE SEQUENCE [LARGE SCALE GENOMIC DNA]</scope>
    <source>
        <strain evidence="3">CCUG 62974</strain>
    </source>
</reference>
<evidence type="ECO:0008006" key="4">
    <source>
        <dbReference type="Google" id="ProtNLM"/>
    </source>
</evidence>
<sequence>MRRQRRFDPERRLLIRTRRRITAQVAGGFSLVLALMGAMVYYVMVNGQDVAARRDLAVAVRSASITQPPPCMWLFELRGDVVRRSPGSPDRLPVRAFMDLVAADGRPRVEVAKVGGQTYLVRTQQRDGVTAQAVMDLRFRIADREQLLRTLGAAEFAGLLAALLIGQVLAGRAI</sequence>
<dbReference type="Proteomes" id="UP001597024">
    <property type="component" value="Unassembled WGS sequence"/>
</dbReference>
<protein>
    <recommendedName>
        <fullName evidence="4">Sensor histidine kinase</fullName>
    </recommendedName>
</protein>
<keyword evidence="3" id="KW-1185">Reference proteome</keyword>